<dbReference type="Proteomes" id="UP000516314">
    <property type="component" value="Chromosome 5"/>
</dbReference>
<sequence length="764" mass="84347">MSLRNFLSVKETAVHLNLLLSLKPEPLEDVGTRMRQLCHVLAAKTNDIGGNNTYAAFDTLMPNIPGLLETTKLDENKFGGTRRRLFLDNEASGSNGAIRFHSVQSTYGDSCFTNNQITEAVLDHVVAPEQCAMIRLGDARTASMSPHSEDNDTDGPQFIQHFRLIQDEPMVKDNTDDSNIDGAWHIKKDLIQQQLLIGHHLLPEKRILGHQCWRTWKAPEKKRDAVDDIVEGNDCNGKQYGRFDSPNVEDGVSSGGSGFADVGTAMGGGFTVSPAVGVGNKDARPSYSGFAAFTSPNQQARESFSGLNVAYPRGPAPSNDFTAATPDASQDSSIFEAAYLGLQTASPAMAAPTQFPVQTPYVCDAGYTEAVSLGEFDVCATVSAEEDAIYIGCLFKDKEDFQNTLAIYAIKRLFHFRIDKLDLKRCGWRVFAHRVSEFSENFEIHTATLTHSCSILARSQYEKQASAKMIAEVLKGKYANGLPGPRAVDIPDIILAKLKVSITYMKAWYAKEAAIMKSRGSDEQSYKLLAVYLYLLQKGNPGAIYKLEYIGGALVCRAARAFNFSDFKEWYNEIVKRSKKCAAYLDAIPLEHWTQAYCQAKRYNIMSSNIAEVLNGAIAKIVNELLLRHHKASAGLPVKAVSEWSFQVGSGVKQYYVDLAMKTFTQFCGAYEMFIYHVSNESDEVIPPTVQETKFLPPKNENGPGRRRKRRIPSTGEYTVITELLALTCLVKAVANGHSPAAAISKGSFVSREDTPENKPYSIK</sequence>
<dbReference type="PANTHER" id="PTHR31973:SF113">
    <property type="entry name" value="PROTEIN FAR1-RELATED SEQUENCE 5-LIKE"/>
    <property type="match status" value="1"/>
</dbReference>
<proteinExistence type="predicted"/>
<dbReference type="AlphaFoldDB" id="A0A7G2FG34"/>
<dbReference type="EMBL" id="LR881470">
    <property type="protein sequence ID" value="CAD5333098.1"/>
    <property type="molecule type" value="Genomic_DNA"/>
</dbReference>
<reference evidence="1 2" key="1">
    <citation type="submission" date="2020-09" db="EMBL/GenBank/DDBJ databases">
        <authorList>
            <person name="Ashkenazy H."/>
        </authorList>
    </citation>
    <scope>NUCLEOTIDE SEQUENCE [LARGE SCALE GENOMIC DNA]</scope>
    <source>
        <strain evidence="2">cv. Cdm-0</strain>
    </source>
</reference>
<gene>
    <name evidence="1" type="ORF">AT9943_LOCUS20473</name>
</gene>
<protein>
    <submittedName>
        <fullName evidence="1">(thale cress) hypothetical protein</fullName>
    </submittedName>
</protein>
<accession>A0A7G2FG34</accession>
<organism evidence="1 2">
    <name type="scientific">Arabidopsis thaliana</name>
    <name type="common">Mouse-ear cress</name>
    <dbReference type="NCBI Taxonomy" id="3702"/>
    <lineage>
        <taxon>Eukaryota</taxon>
        <taxon>Viridiplantae</taxon>
        <taxon>Streptophyta</taxon>
        <taxon>Embryophyta</taxon>
        <taxon>Tracheophyta</taxon>
        <taxon>Spermatophyta</taxon>
        <taxon>Magnoliopsida</taxon>
        <taxon>eudicotyledons</taxon>
        <taxon>Gunneridae</taxon>
        <taxon>Pentapetalae</taxon>
        <taxon>rosids</taxon>
        <taxon>malvids</taxon>
        <taxon>Brassicales</taxon>
        <taxon>Brassicaceae</taxon>
        <taxon>Camelineae</taxon>
        <taxon>Arabidopsis</taxon>
    </lineage>
</organism>
<evidence type="ECO:0000313" key="2">
    <source>
        <dbReference type="Proteomes" id="UP000516314"/>
    </source>
</evidence>
<name>A0A7G2FG34_ARATH</name>
<evidence type="ECO:0000313" key="1">
    <source>
        <dbReference type="EMBL" id="CAD5333098.1"/>
    </source>
</evidence>
<dbReference type="PANTHER" id="PTHR31973">
    <property type="entry name" value="POLYPROTEIN, PUTATIVE-RELATED"/>
    <property type="match status" value="1"/>
</dbReference>